<evidence type="ECO:0000256" key="9">
    <source>
        <dbReference type="ARBA" id="ARBA00023010"/>
    </source>
</evidence>
<keyword evidence="10 12" id="KW-0472">Membrane</keyword>
<keyword evidence="14" id="KW-0150">Chloroplast</keyword>
<keyword evidence="9" id="KW-0811">Translocation</keyword>
<dbReference type="NCBIfam" id="TIGR00810">
    <property type="entry name" value="secG"/>
    <property type="match status" value="1"/>
</dbReference>
<evidence type="ECO:0000256" key="5">
    <source>
        <dbReference type="ARBA" id="ARBA00022448"/>
    </source>
</evidence>
<keyword evidence="14" id="KW-0934">Plastid</keyword>
<feature type="signal peptide" evidence="13">
    <location>
        <begin position="1"/>
        <end position="21"/>
    </location>
</feature>
<comment type="function">
    <text evidence="11">Involved in protein export. Participates in an early event of protein translocation across the chloroplast thylakoid membrane.</text>
</comment>
<protein>
    <recommendedName>
        <fullName evidence="4">Probable protein-export membrane protein SecG</fullName>
    </recommendedName>
    <alternativeName>
        <fullName evidence="3">Probable protein-export membrane protein secG</fullName>
    </alternativeName>
</protein>
<evidence type="ECO:0000256" key="13">
    <source>
        <dbReference type="SAM" id="SignalP"/>
    </source>
</evidence>
<dbReference type="AlphaFoldDB" id="A0A8F5GGV9"/>
<evidence type="ECO:0000313" key="14">
    <source>
        <dbReference type="EMBL" id="QXM16333.1"/>
    </source>
</evidence>
<evidence type="ECO:0000256" key="6">
    <source>
        <dbReference type="ARBA" id="ARBA00022692"/>
    </source>
</evidence>
<comment type="subcellular location">
    <subcellularLocation>
        <location evidence="1">Membrane</location>
        <topology evidence="1">Multi-pass membrane protein</topology>
    </subcellularLocation>
</comment>
<keyword evidence="13" id="KW-0732">Signal</keyword>
<evidence type="ECO:0000256" key="10">
    <source>
        <dbReference type="ARBA" id="ARBA00023136"/>
    </source>
</evidence>
<sequence length="70" mass="7857">MINVLWILLSIFLNIIIFVRSPKNNSLASFATKTNLLGSPSSAERTLNNLTLIGITLYLFFAIQLNFNNL</sequence>
<reference evidence="14" key="1">
    <citation type="submission" date="2021-06" db="EMBL/GenBank/DDBJ databases">
        <title>The complete chloroplast genome of the marine microalgae Chaetoceros gracilis (Chaetoceroceae).</title>
        <authorList>
            <person name="Li Y."/>
            <person name="Deng X."/>
        </authorList>
    </citation>
    <scope>NUCLEOTIDE SEQUENCE</scope>
</reference>
<name>A0A8F5GGV9_9STRA</name>
<evidence type="ECO:0000256" key="8">
    <source>
        <dbReference type="ARBA" id="ARBA00022989"/>
    </source>
</evidence>
<keyword evidence="6 12" id="KW-0812">Transmembrane</keyword>
<feature type="transmembrane region" description="Helical" evidence="12">
    <location>
        <begin position="47"/>
        <end position="67"/>
    </location>
</feature>
<keyword evidence="8 12" id="KW-1133">Transmembrane helix</keyword>
<dbReference type="InterPro" id="IPR004692">
    <property type="entry name" value="SecG"/>
</dbReference>
<keyword evidence="5" id="KW-0813">Transport</keyword>
<geneLocation type="chloroplast" evidence="14"/>
<feature type="chain" id="PRO_5034937034" description="Probable protein-export membrane protein SecG" evidence="13">
    <location>
        <begin position="22"/>
        <end position="70"/>
    </location>
</feature>
<dbReference type="GO" id="GO:0015450">
    <property type="term" value="F:protein-transporting ATPase activity"/>
    <property type="evidence" value="ECO:0007669"/>
    <property type="project" value="InterPro"/>
</dbReference>
<dbReference type="GO" id="GO:0009306">
    <property type="term" value="P:protein secretion"/>
    <property type="evidence" value="ECO:0007669"/>
    <property type="project" value="InterPro"/>
</dbReference>
<dbReference type="Pfam" id="PF03840">
    <property type="entry name" value="SecG"/>
    <property type="match status" value="1"/>
</dbReference>
<comment type="similarity">
    <text evidence="2">Belongs to the SecG family.</text>
</comment>
<evidence type="ECO:0000256" key="7">
    <source>
        <dbReference type="ARBA" id="ARBA00022927"/>
    </source>
</evidence>
<evidence type="ECO:0000256" key="3">
    <source>
        <dbReference type="ARBA" id="ARBA00013657"/>
    </source>
</evidence>
<gene>
    <name evidence="14" type="primary">secG</name>
</gene>
<evidence type="ECO:0000256" key="4">
    <source>
        <dbReference type="ARBA" id="ARBA00015435"/>
    </source>
</evidence>
<organism evidence="14">
    <name type="scientific">Chaetoceros neogracilis</name>
    <dbReference type="NCBI Taxonomy" id="240364"/>
    <lineage>
        <taxon>Eukaryota</taxon>
        <taxon>Sar</taxon>
        <taxon>Stramenopiles</taxon>
        <taxon>Ochrophyta</taxon>
        <taxon>Bacillariophyta</taxon>
        <taxon>Coscinodiscophyceae</taxon>
        <taxon>Chaetocerotophycidae</taxon>
        <taxon>Chaetocerotales</taxon>
        <taxon>Chaetocerotaceae</taxon>
        <taxon>Chaetoceros</taxon>
    </lineage>
</organism>
<dbReference type="EMBL" id="MZ352931">
    <property type="protein sequence ID" value="QXM16333.1"/>
    <property type="molecule type" value="Genomic_DNA"/>
</dbReference>
<evidence type="ECO:0000256" key="2">
    <source>
        <dbReference type="ARBA" id="ARBA00008445"/>
    </source>
</evidence>
<proteinExistence type="inferred from homology"/>
<accession>A0A8F5GGV9</accession>
<evidence type="ECO:0000256" key="12">
    <source>
        <dbReference type="SAM" id="Phobius"/>
    </source>
</evidence>
<keyword evidence="7" id="KW-0653">Protein transport</keyword>
<dbReference type="GO" id="GO:0016020">
    <property type="term" value="C:membrane"/>
    <property type="evidence" value="ECO:0007669"/>
    <property type="project" value="UniProtKB-SubCell"/>
</dbReference>
<evidence type="ECO:0000256" key="11">
    <source>
        <dbReference type="ARBA" id="ARBA00025638"/>
    </source>
</evidence>
<evidence type="ECO:0000256" key="1">
    <source>
        <dbReference type="ARBA" id="ARBA00004141"/>
    </source>
</evidence>